<dbReference type="Gene3D" id="3.40.50.150">
    <property type="entry name" value="Vaccinia Virus protein VP39"/>
    <property type="match status" value="1"/>
</dbReference>
<organism evidence="2 3">
    <name type="scientific">Williamsia marianensis</name>
    <dbReference type="NCBI Taxonomy" id="85044"/>
    <lineage>
        <taxon>Bacteria</taxon>
        <taxon>Bacillati</taxon>
        <taxon>Actinomycetota</taxon>
        <taxon>Actinomycetes</taxon>
        <taxon>Mycobacteriales</taxon>
        <taxon>Nocardiaceae</taxon>
        <taxon>Williamsia</taxon>
    </lineage>
</organism>
<dbReference type="AlphaFoldDB" id="A0A495K268"/>
<dbReference type="SUPFAM" id="SSF53335">
    <property type="entry name" value="S-adenosyl-L-methionine-dependent methyltransferases"/>
    <property type="match status" value="1"/>
</dbReference>
<reference evidence="2 3" key="1">
    <citation type="submission" date="2018-10" db="EMBL/GenBank/DDBJ databases">
        <title>Sequencing the genomes of 1000 actinobacteria strains.</title>
        <authorList>
            <person name="Klenk H.-P."/>
        </authorList>
    </citation>
    <scope>NUCLEOTIDE SEQUENCE [LARGE SCALE GENOMIC DNA]</scope>
    <source>
        <strain evidence="2 3">DSM 44343</strain>
    </source>
</reference>
<dbReference type="Pfam" id="PF13649">
    <property type="entry name" value="Methyltransf_25"/>
    <property type="match status" value="1"/>
</dbReference>
<dbReference type="PANTHER" id="PTHR42912">
    <property type="entry name" value="METHYLTRANSFERASE"/>
    <property type="match status" value="1"/>
</dbReference>
<keyword evidence="2" id="KW-0808">Transferase</keyword>
<dbReference type="InterPro" id="IPR041698">
    <property type="entry name" value="Methyltransf_25"/>
</dbReference>
<accession>A0A495K268</accession>
<dbReference type="Proteomes" id="UP000274762">
    <property type="component" value="Unassembled WGS sequence"/>
</dbReference>
<dbReference type="EMBL" id="RBKV01000001">
    <property type="protein sequence ID" value="RKR95336.1"/>
    <property type="molecule type" value="Genomic_DNA"/>
</dbReference>
<evidence type="ECO:0000259" key="1">
    <source>
        <dbReference type="Pfam" id="PF13649"/>
    </source>
</evidence>
<keyword evidence="2" id="KW-0489">Methyltransferase</keyword>
<dbReference type="CDD" id="cd02440">
    <property type="entry name" value="AdoMet_MTases"/>
    <property type="match status" value="1"/>
</dbReference>
<feature type="domain" description="Methyltransferase" evidence="1">
    <location>
        <begin position="40"/>
        <end position="133"/>
    </location>
</feature>
<dbReference type="GO" id="GO:0032259">
    <property type="term" value="P:methylation"/>
    <property type="evidence" value="ECO:0007669"/>
    <property type="project" value="UniProtKB-KW"/>
</dbReference>
<dbReference type="InterPro" id="IPR029063">
    <property type="entry name" value="SAM-dependent_MTases_sf"/>
</dbReference>
<dbReference type="PANTHER" id="PTHR42912:SF93">
    <property type="entry name" value="N6-ADENOSINE-METHYLTRANSFERASE TMT1A"/>
    <property type="match status" value="1"/>
</dbReference>
<sequence length="248" mass="27018">MLDDVFFAAHRGLPREAPGSVATTRLLFRLADVKTPVPHVLDVGAGTGPATIVLAKLGARVTAVDTHRPFLDDLLSNAITAGVADSISVDEVTMEALDYPDHRFDLIWAEGSAYIMGVGNALRRWRRLLAPGGAVVLTDANWLTTAPSREAADFWLSAAPEMRTVAQSIDAAQALGWVVAATYLLPDSDWDELYGPLAASINRLRHEQRADDEALDIVEKEIHIRRRFGAEYGYVGYVLRPAQTITDA</sequence>
<comment type="caution">
    <text evidence="2">The sequence shown here is derived from an EMBL/GenBank/DDBJ whole genome shotgun (WGS) entry which is preliminary data.</text>
</comment>
<evidence type="ECO:0000313" key="2">
    <source>
        <dbReference type="EMBL" id="RKR95336.1"/>
    </source>
</evidence>
<proteinExistence type="predicted"/>
<dbReference type="GO" id="GO:0008168">
    <property type="term" value="F:methyltransferase activity"/>
    <property type="evidence" value="ECO:0007669"/>
    <property type="project" value="UniProtKB-KW"/>
</dbReference>
<name>A0A495K268_WILMA</name>
<gene>
    <name evidence="2" type="ORF">DFJ75_2154</name>
</gene>
<evidence type="ECO:0000313" key="3">
    <source>
        <dbReference type="Proteomes" id="UP000274762"/>
    </source>
</evidence>
<dbReference type="InterPro" id="IPR050508">
    <property type="entry name" value="Methyltransf_Superfamily"/>
</dbReference>
<dbReference type="RefSeq" id="WP_062798368.1">
    <property type="nucleotide sequence ID" value="NZ_CBCRXS010000002.1"/>
</dbReference>
<protein>
    <submittedName>
        <fullName evidence="2">Methyltransferase family protein</fullName>
    </submittedName>
</protein>
<dbReference type="OrthoDB" id="9797178at2"/>